<dbReference type="Proteomes" id="UP000278327">
    <property type="component" value="Unassembled WGS sequence"/>
</dbReference>
<organism evidence="1 2">
    <name type="scientific">Adlercreutzia equolifaciens subsp. celatus DSM 18785</name>
    <dbReference type="NCBI Taxonomy" id="1121021"/>
    <lineage>
        <taxon>Bacteria</taxon>
        <taxon>Bacillati</taxon>
        <taxon>Actinomycetota</taxon>
        <taxon>Coriobacteriia</taxon>
        <taxon>Eggerthellales</taxon>
        <taxon>Eggerthellaceae</taxon>
        <taxon>Adlercreutzia</taxon>
    </lineage>
</organism>
<protein>
    <recommendedName>
        <fullName evidence="3">DUF4367 domain-containing protein</fullName>
    </recommendedName>
</protein>
<dbReference type="AlphaFoldDB" id="A0A3N0AVA0"/>
<name>A0A3N0AVA0_9ACTN</name>
<sequence length="500" mass="52818">MTNDKLDRSIRAIVGDARPTPEAEAAMNDAFATIAQEAVARSASPSPARRRRPAPALVPRWARAAAVACAVCLGVGGTAYAADALGLISLQQSGDYQTLMAVDAGEDTAPATGPVADYRLEFASLPEGATAFDRDDHLAKYDWADHEKGFSAFLFYLDSSEPLPVSFTTGAAPVSVNGAEGVVFEKPGIAQGDHTLDMYLIFPDEQRVLWLWTDSLTSDELTRIAEAARLTPTGTEVTPGSDGTLRAWSEQIAQARGAGEEVETAELKLDASAEEMSALHAVGETFAVSCFAEQTWGDADASAGALTATVTSVAVRDDLSTLDAAQVPDGWRALVGADGKLGEADINYVAWGDGRDRLDEVVATESVPVKLVEATVEYRNTGDAALDDALVYGSLLRAQKTGDTWSIFDRSAAVEGADDAVCATPGVTDGEMWYHAIDAAHAGEKNHLSHLAPGEAATVQLAWIVPADELDKLLLNLSGMGTYASFDESDLALGYVDMRQ</sequence>
<dbReference type="EMBL" id="QICA01000006">
    <property type="protein sequence ID" value="RNL38504.1"/>
    <property type="molecule type" value="Genomic_DNA"/>
</dbReference>
<evidence type="ECO:0008006" key="3">
    <source>
        <dbReference type="Google" id="ProtNLM"/>
    </source>
</evidence>
<accession>A0A3N0AVA0</accession>
<comment type="caution">
    <text evidence="1">The sequence shown here is derived from an EMBL/GenBank/DDBJ whole genome shotgun (WGS) entry which is preliminary data.</text>
</comment>
<evidence type="ECO:0000313" key="1">
    <source>
        <dbReference type="EMBL" id="RNL38504.1"/>
    </source>
</evidence>
<reference evidence="1 2" key="1">
    <citation type="journal article" date="2019" name="Microbiol. Resour. Announc.">
        <title>Draft Genome Sequences of Type Strains of Gordonibacter faecihominis, Paraeggerthella hongkongensis, Parvibacter caecicola,Slackia equolifaciens, Slackia faecicanis, and Slackia isoflavoniconvertens.</title>
        <authorList>
            <person name="Danylec N."/>
            <person name="Stoll D.A."/>
            <person name="Dotsch A."/>
            <person name="Huch M."/>
        </authorList>
    </citation>
    <scope>NUCLEOTIDE SEQUENCE [LARGE SCALE GENOMIC DNA]</scope>
    <source>
        <strain evidence="1 2">DSM 18785</strain>
    </source>
</reference>
<proteinExistence type="predicted"/>
<keyword evidence="2" id="KW-1185">Reference proteome</keyword>
<evidence type="ECO:0000313" key="2">
    <source>
        <dbReference type="Proteomes" id="UP000278327"/>
    </source>
</evidence>
<dbReference type="RefSeq" id="WP_123257173.1">
    <property type="nucleotide sequence ID" value="NZ_JAMTCE010000010.1"/>
</dbReference>
<gene>
    <name evidence="1" type="ORF">DMP10_04890</name>
</gene>